<evidence type="ECO:0000313" key="14">
    <source>
        <dbReference type="Proteomes" id="UP001501764"/>
    </source>
</evidence>
<dbReference type="HAMAP" id="MF_00332">
    <property type="entry name" value="DnaK"/>
    <property type="match status" value="1"/>
</dbReference>
<dbReference type="Gene3D" id="3.30.420.40">
    <property type="match status" value="2"/>
</dbReference>
<dbReference type="RefSeq" id="WP_045726104.1">
    <property type="nucleotide sequence ID" value="NZ_BAAACO010000001.1"/>
</dbReference>
<comment type="caution">
    <text evidence="13">The sequence shown here is derived from an EMBL/GenBank/DDBJ whole genome shotgun (WGS) entry which is preliminary data.</text>
</comment>
<accession>A0ABN1LJT9</accession>
<dbReference type="CDD" id="cd10234">
    <property type="entry name" value="ASKHA_NBD_HSP70_DnaK-like"/>
    <property type="match status" value="1"/>
</dbReference>
<gene>
    <name evidence="9 13" type="primary">dnaK</name>
    <name evidence="13" type="ORF">GCM10008916_07520</name>
</gene>
<dbReference type="InterPro" id="IPR018181">
    <property type="entry name" value="Heat_shock_70_CS"/>
</dbReference>
<dbReference type="SUPFAM" id="SSF100920">
    <property type="entry name" value="Heat shock protein 70kD (HSP70), peptide-binding domain"/>
    <property type="match status" value="1"/>
</dbReference>
<sequence>MSKIIGIDLGTTNSCVAVMEGGEPVVITNSEGSRTTPSVVSFQANGERLVGQVAKRQAITNPDKTIISIKRHMGTDYKVDIDGKEYTPQEISAMILQKLKADAESYLGEKVTQAVITVPAYFNDAERQATKDAGKIAGLEVLRIINEPTAASLAYGLEKADHEEKVLVYDLGGGTFDVSILELGDGVFEVLSTNGDTKLGGDDFDNKIMDYIAETFKAENGIDLRQDKMALQRLKEAAEKAKIELSSSTQTNINLPFITADATGPKHIDMNLTRAKFNELTHDLVQRSIEPMKKAIADAGISVGDIDKILLVGGSTRIPAVQEAVKNFTGKEPSKGINPDECVAIGAAIQAGVLTGEVKDVLLLDVTPLTLGIETLGGVATPLIERNTTIPAKKSQVFSTAADGQTSVEIHVVQGERQMAADNKTLGRFTLSGIAPAPRGIPQIEVTFDIDANGIVKVSAMDKGTGKEANITITASTNLSEDEVDKAVKEAEKFAEEDKKRKESIEVKNNADQVVYQTEKTLEELGDKVSADDKAKVTAKLEEVKKIKDSDDIEGIKKAIDELTQEFYAISSKIYQEAGAQPGAEGFDPNNMGGAQGTNEAPHDDNVVDADFKVEDDK</sequence>
<keyword evidence="4 9" id="KW-0597">Phosphoprotein</keyword>
<evidence type="ECO:0000256" key="8">
    <source>
        <dbReference type="ARBA" id="ARBA00023186"/>
    </source>
</evidence>
<protein>
    <recommendedName>
        <fullName evidence="3 9">Chaperone protein DnaK</fullName>
    </recommendedName>
    <alternativeName>
        <fullName evidence="9">HSP70</fullName>
    </alternativeName>
    <alternativeName>
        <fullName evidence="9">Heat shock 70 kDa protein</fullName>
    </alternativeName>
    <alternativeName>
        <fullName evidence="9">Heat shock protein 70</fullName>
    </alternativeName>
</protein>
<evidence type="ECO:0000256" key="10">
    <source>
        <dbReference type="RuleBase" id="RU003322"/>
    </source>
</evidence>
<dbReference type="SUPFAM" id="SSF53067">
    <property type="entry name" value="Actin-like ATPase domain"/>
    <property type="match status" value="2"/>
</dbReference>
<organism evidence="13 14">
    <name type="scientific">Clostridium nitritogenes</name>
    <dbReference type="NCBI Taxonomy" id="83340"/>
    <lineage>
        <taxon>Bacteria</taxon>
        <taxon>Bacillati</taxon>
        <taxon>Bacillota</taxon>
        <taxon>Clostridia</taxon>
        <taxon>Eubacteriales</taxon>
        <taxon>Clostridiaceae</taxon>
        <taxon>Clostridium</taxon>
    </lineage>
</organism>
<dbReference type="InterPro" id="IPR029048">
    <property type="entry name" value="HSP70_C_sf"/>
</dbReference>
<dbReference type="InterPro" id="IPR012725">
    <property type="entry name" value="Chaperone_DnaK"/>
</dbReference>
<evidence type="ECO:0000256" key="5">
    <source>
        <dbReference type="ARBA" id="ARBA00022741"/>
    </source>
</evidence>
<evidence type="ECO:0000256" key="2">
    <source>
        <dbReference type="ARBA" id="ARBA00007381"/>
    </source>
</evidence>
<comment type="function">
    <text evidence="1 9">Acts as a chaperone.</text>
</comment>
<dbReference type="InterPro" id="IPR043129">
    <property type="entry name" value="ATPase_NBD"/>
</dbReference>
<keyword evidence="11" id="KW-0175">Coiled coil</keyword>
<dbReference type="Pfam" id="PF00012">
    <property type="entry name" value="HSP70"/>
    <property type="match status" value="1"/>
</dbReference>
<evidence type="ECO:0000256" key="9">
    <source>
        <dbReference type="HAMAP-Rule" id="MF_00332"/>
    </source>
</evidence>
<keyword evidence="5 9" id="KW-0547">Nucleotide-binding</keyword>
<dbReference type="InterPro" id="IPR013126">
    <property type="entry name" value="Hsp_70_fam"/>
</dbReference>
<dbReference type="NCBIfam" id="NF001413">
    <property type="entry name" value="PRK00290.1"/>
    <property type="match status" value="1"/>
</dbReference>
<evidence type="ECO:0000256" key="1">
    <source>
        <dbReference type="ARBA" id="ARBA00002290"/>
    </source>
</evidence>
<feature type="region of interest" description="Disordered" evidence="12">
    <location>
        <begin position="580"/>
        <end position="618"/>
    </location>
</feature>
<keyword evidence="14" id="KW-1185">Reference proteome</keyword>
<evidence type="ECO:0000256" key="7">
    <source>
        <dbReference type="ARBA" id="ARBA00023016"/>
    </source>
</evidence>
<comment type="induction">
    <text evidence="9">By stress conditions e.g. heat shock.</text>
</comment>
<keyword evidence="6 9" id="KW-0067">ATP-binding</keyword>
<dbReference type="Proteomes" id="UP001501764">
    <property type="component" value="Unassembled WGS sequence"/>
</dbReference>
<dbReference type="NCBIfam" id="TIGR02350">
    <property type="entry name" value="prok_dnaK"/>
    <property type="match status" value="1"/>
</dbReference>
<evidence type="ECO:0000256" key="4">
    <source>
        <dbReference type="ARBA" id="ARBA00022553"/>
    </source>
</evidence>
<dbReference type="InterPro" id="IPR029047">
    <property type="entry name" value="HSP70_peptide-bd_sf"/>
</dbReference>
<reference evidence="13 14" key="1">
    <citation type="journal article" date="2019" name="Int. J. Syst. Evol. Microbiol.">
        <title>The Global Catalogue of Microorganisms (GCM) 10K type strain sequencing project: providing services to taxonomists for standard genome sequencing and annotation.</title>
        <authorList>
            <consortium name="The Broad Institute Genomics Platform"/>
            <consortium name="The Broad Institute Genome Sequencing Center for Infectious Disease"/>
            <person name="Wu L."/>
            <person name="Ma J."/>
        </authorList>
    </citation>
    <scope>NUCLEOTIDE SEQUENCE [LARGE SCALE GENOMIC DNA]</scope>
    <source>
        <strain evidence="13 14">JCM 6485</strain>
    </source>
</reference>
<dbReference type="EMBL" id="BAAACO010000001">
    <property type="protein sequence ID" value="GAA0856739.1"/>
    <property type="molecule type" value="Genomic_DNA"/>
</dbReference>
<dbReference type="PROSITE" id="PS00329">
    <property type="entry name" value="HSP70_2"/>
    <property type="match status" value="1"/>
</dbReference>
<dbReference type="Gene3D" id="2.60.34.10">
    <property type="entry name" value="Substrate Binding Domain Of DNAk, Chain A, domain 1"/>
    <property type="match status" value="1"/>
</dbReference>
<proteinExistence type="evidence at transcript level"/>
<dbReference type="Gene3D" id="1.20.1270.10">
    <property type="match status" value="1"/>
</dbReference>
<dbReference type="PROSITE" id="PS01036">
    <property type="entry name" value="HSP70_3"/>
    <property type="match status" value="1"/>
</dbReference>
<dbReference type="PROSITE" id="PS00297">
    <property type="entry name" value="HSP70_1"/>
    <property type="match status" value="1"/>
</dbReference>
<evidence type="ECO:0000256" key="11">
    <source>
        <dbReference type="SAM" id="Coils"/>
    </source>
</evidence>
<feature type="modified residue" description="Phosphothreonine; by autocatalysis" evidence="9">
    <location>
        <position position="175"/>
    </location>
</feature>
<dbReference type="SUPFAM" id="SSF100934">
    <property type="entry name" value="Heat shock protein 70kD (HSP70), C-terminal subdomain"/>
    <property type="match status" value="1"/>
</dbReference>
<evidence type="ECO:0000256" key="12">
    <source>
        <dbReference type="SAM" id="MobiDB-lite"/>
    </source>
</evidence>
<evidence type="ECO:0000313" key="13">
    <source>
        <dbReference type="EMBL" id="GAA0856739.1"/>
    </source>
</evidence>
<evidence type="ECO:0000256" key="3">
    <source>
        <dbReference type="ARBA" id="ARBA00014415"/>
    </source>
</evidence>
<evidence type="ECO:0000256" key="6">
    <source>
        <dbReference type="ARBA" id="ARBA00022840"/>
    </source>
</evidence>
<name>A0ABN1LJT9_9CLOT</name>
<keyword evidence="7 9" id="KW-0346">Stress response</keyword>
<comment type="similarity">
    <text evidence="2 9 10">Belongs to the heat shock protein 70 family.</text>
</comment>
<keyword evidence="8 9" id="KW-0143">Chaperone</keyword>
<dbReference type="PANTHER" id="PTHR19375">
    <property type="entry name" value="HEAT SHOCK PROTEIN 70KDA"/>
    <property type="match status" value="1"/>
</dbReference>
<dbReference type="PRINTS" id="PR00301">
    <property type="entry name" value="HEATSHOCK70"/>
</dbReference>
<feature type="compositionally biased region" description="Basic and acidic residues" evidence="12">
    <location>
        <begin position="601"/>
        <end position="618"/>
    </location>
</feature>
<feature type="coiled-coil region" evidence="11">
    <location>
        <begin position="224"/>
        <end position="251"/>
    </location>
</feature>
<dbReference type="Gene3D" id="3.90.640.10">
    <property type="entry name" value="Actin, Chain A, domain 4"/>
    <property type="match status" value="1"/>
</dbReference>